<dbReference type="CDD" id="cd04762">
    <property type="entry name" value="HTH_MerR-trunc"/>
    <property type="match status" value="1"/>
</dbReference>
<gene>
    <name evidence="2" type="ORF">MetMK1DRAFT_00006400</name>
</gene>
<name>H2C1L7_9CREN</name>
<dbReference type="eggNOG" id="arCOG03164">
    <property type="taxonomic scope" value="Archaea"/>
</dbReference>
<dbReference type="SUPFAM" id="SSF46955">
    <property type="entry name" value="Putative DNA-binding domain"/>
    <property type="match status" value="1"/>
</dbReference>
<dbReference type="EMBL" id="JH597761">
    <property type="protein sequence ID" value="EHP70138.1"/>
    <property type="molecule type" value="Genomic_DNA"/>
</dbReference>
<dbReference type="AlphaFoldDB" id="H2C1L7"/>
<keyword evidence="3" id="KW-1185">Reference proteome</keyword>
<evidence type="ECO:0000259" key="1">
    <source>
        <dbReference type="Pfam" id="PF12728"/>
    </source>
</evidence>
<dbReference type="HOGENOM" id="CLU_082093_3_1_2"/>
<reference evidence="2 3" key="1">
    <citation type="submission" date="2012-01" db="EMBL/GenBank/DDBJ databases">
        <title>Improved High-Quality Draft sequence of Metallosphaera yellowstonensis MK1.</title>
        <authorList>
            <consortium name="US DOE Joint Genome Institute"/>
            <person name="Lucas S."/>
            <person name="Han J."/>
            <person name="Cheng J.-F."/>
            <person name="Goodwin L."/>
            <person name="Pitluck S."/>
            <person name="Peters L."/>
            <person name="Teshima H."/>
            <person name="Detter J.C."/>
            <person name="Han C."/>
            <person name="Tapia R."/>
            <person name="Land M."/>
            <person name="Hauser L."/>
            <person name="Kyrpides N."/>
            <person name="Kozubal M."/>
            <person name="Macur R.E."/>
            <person name="Jay Z."/>
            <person name="Inskeep W."/>
            <person name="Woyke T."/>
        </authorList>
    </citation>
    <scope>NUCLEOTIDE SEQUENCE [LARGE SCALE GENOMIC DNA]</scope>
    <source>
        <strain evidence="2 3">MK1</strain>
    </source>
</reference>
<organism evidence="2 3">
    <name type="scientific">Metallosphaera yellowstonensis MK1</name>
    <dbReference type="NCBI Taxonomy" id="671065"/>
    <lineage>
        <taxon>Archaea</taxon>
        <taxon>Thermoproteota</taxon>
        <taxon>Thermoprotei</taxon>
        <taxon>Sulfolobales</taxon>
        <taxon>Sulfolobaceae</taxon>
        <taxon>Metallosphaera</taxon>
    </lineage>
</organism>
<evidence type="ECO:0000313" key="2">
    <source>
        <dbReference type="EMBL" id="EHP70138.1"/>
    </source>
</evidence>
<protein>
    <recommendedName>
        <fullName evidence="1">Helix-turn-helix domain-containing protein</fullName>
    </recommendedName>
</protein>
<dbReference type="STRING" id="671065.MetMK1DRAFT_00006400"/>
<dbReference type="Proteomes" id="UP000003980">
    <property type="component" value="Unassembled WGS sequence"/>
</dbReference>
<accession>H2C1L7</accession>
<dbReference type="Pfam" id="PF12728">
    <property type="entry name" value="HTH_17"/>
    <property type="match status" value="1"/>
</dbReference>
<evidence type="ECO:0000313" key="3">
    <source>
        <dbReference type="Proteomes" id="UP000003980"/>
    </source>
</evidence>
<dbReference type="InterPro" id="IPR041657">
    <property type="entry name" value="HTH_17"/>
</dbReference>
<proteinExistence type="predicted"/>
<dbReference type="InterPro" id="IPR009061">
    <property type="entry name" value="DNA-bd_dom_put_sf"/>
</dbReference>
<dbReference type="Gene3D" id="1.10.1660.10">
    <property type="match status" value="1"/>
</dbReference>
<feature type="domain" description="Helix-turn-helix" evidence="1">
    <location>
        <begin position="2"/>
        <end position="48"/>
    </location>
</feature>
<sequence>MLRPKGVCQRLGISYATLREYVKKGYIKPVVLQTGKWRFREEDVEKLMGIVRKRKVILYARVSNTQKDDLINQVKYLEETVKGRPGDN</sequence>